<gene>
    <name evidence="2" type="ORF">PDIGIT_LOCUS9504</name>
</gene>
<dbReference type="Pfam" id="PF05368">
    <property type="entry name" value="NmrA"/>
    <property type="match status" value="1"/>
</dbReference>
<dbReference type="InterPro" id="IPR008030">
    <property type="entry name" value="NmrA-like"/>
</dbReference>
<accession>A0A9W4UI64</accession>
<dbReference type="Proteomes" id="UP001152607">
    <property type="component" value="Unassembled WGS sequence"/>
</dbReference>
<dbReference type="AlphaFoldDB" id="A0A9W4UI64"/>
<comment type="caution">
    <text evidence="2">The sequence shown here is derived from an EMBL/GenBank/DDBJ whole genome shotgun (WGS) entry which is preliminary data.</text>
</comment>
<feature type="domain" description="NmrA-like" evidence="1">
    <location>
        <begin position="4"/>
        <end position="64"/>
    </location>
</feature>
<dbReference type="EMBL" id="CAOQHR010000006">
    <property type="protein sequence ID" value="CAI6336405.1"/>
    <property type="molecule type" value="Genomic_DNA"/>
</dbReference>
<dbReference type="InterPro" id="IPR036291">
    <property type="entry name" value="NAD(P)-bd_dom_sf"/>
</dbReference>
<evidence type="ECO:0000313" key="3">
    <source>
        <dbReference type="Proteomes" id="UP001152607"/>
    </source>
</evidence>
<keyword evidence="3" id="KW-1185">Reference proteome</keyword>
<proteinExistence type="predicted"/>
<sequence>MTSKLKIAVVGGTGETGASIVNALLDNPEEFEISILVRPASVGKPAVVAYAQRGVAVKTIELSEVTDALT</sequence>
<dbReference type="OrthoDB" id="10000533at2759"/>
<organism evidence="2 3">
    <name type="scientific">Periconia digitata</name>
    <dbReference type="NCBI Taxonomy" id="1303443"/>
    <lineage>
        <taxon>Eukaryota</taxon>
        <taxon>Fungi</taxon>
        <taxon>Dikarya</taxon>
        <taxon>Ascomycota</taxon>
        <taxon>Pezizomycotina</taxon>
        <taxon>Dothideomycetes</taxon>
        <taxon>Pleosporomycetidae</taxon>
        <taxon>Pleosporales</taxon>
        <taxon>Massarineae</taxon>
        <taxon>Periconiaceae</taxon>
        <taxon>Periconia</taxon>
    </lineage>
</organism>
<dbReference type="Gene3D" id="3.40.50.720">
    <property type="entry name" value="NAD(P)-binding Rossmann-like Domain"/>
    <property type="match status" value="1"/>
</dbReference>
<protein>
    <recommendedName>
        <fullName evidence="1">NmrA-like domain-containing protein</fullName>
    </recommendedName>
</protein>
<reference evidence="2" key="1">
    <citation type="submission" date="2023-01" db="EMBL/GenBank/DDBJ databases">
        <authorList>
            <person name="Van Ghelder C."/>
            <person name="Rancurel C."/>
        </authorList>
    </citation>
    <scope>NUCLEOTIDE SEQUENCE</scope>
    <source>
        <strain evidence="2">CNCM I-4278</strain>
    </source>
</reference>
<evidence type="ECO:0000259" key="1">
    <source>
        <dbReference type="Pfam" id="PF05368"/>
    </source>
</evidence>
<name>A0A9W4UI64_9PLEO</name>
<evidence type="ECO:0000313" key="2">
    <source>
        <dbReference type="EMBL" id="CAI6336405.1"/>
    </source>
</evidence>
<dbReference type="SUPFAM" id="SSF51735">
    <property type="entry name" value="NAD(P)-binding Rossmann-fold domains"/>
    <property type="match status" value="1"/>
</dbReference>